<dbReference type="SUPFAM" id="SSF111331">
    <property type="entry name" value="NAD kinase/diacylglycerol kinase-like"/>
    <property type="match status" value="1"/>
</dbReference>
<keyword evidence="2" id="KW-1185">Reference proteome</keyword>
<dbReference type="Pfam" id="PF00781">
    <property type="entry name" value="DAGK_cat"/>
    <property type="match status" value="1"/>
</dbReference>
<name>A0A9R0JPC6_SPIOL</name>
<dbReference type="GeneID" id="110782347"/>
<dbReference type="PANTHER" id="PTHR12358:SF6">
    <property type="entry name" value="CERAMIDE KINASE"/>
    <property type="match status" value="1"/>
</dbReference>
<dbReference type="SMART" id="SM00046">
    <property type="entry name" value="DAGKc"/>
    <property type="match status" value="1"/>
</dbReference>
<dbReference type="InterPro" id="IPR045363">
    <property type="entry name" value="CERK_C"/>
</dbReference>
<dbReference type="Gene3D" id="3.40.50.10330">
    <property type="entry name" value="Probable inorganic polyphosphate/atp-NAD kinase, domain 1"/>
    <property type="match status" value="1"/>
</dbReference>
<reference evidence="3" key="2">
    <citation type="submission" date="2025-08" db="UniProtKB">
        <authorList>
            <consortium name="RefSeq"/>
        </authorList>
    </citation>
    <scope>IDENTIFICATION</scope>
    <source>
        <tissue evidence="3">Leaf</tissue>
    </source>
</reference>
<evidence type="ECO:0000259" key="1">
    <source>
        <dbReference type="PROSITE" id="PS50146"/>
    </source>
</evidence>
<dbReference type="GO" id="GO:0001729">
    <property type="term" value="F:ceramide kinase activity"/>
    <property type="evidence" value="ECO:0000318"/>
    <property type="project" value="GO_Central"/>
</dbReference>
<dbReference type="OrthoDB" id="530923at2759"/>
<proteinExistence type="predicted"/>
<dbReference type="Proteomes" id="UP000813463">
    <property type="component" value="Chromosome 3"/>
</dbReference>
<evidence type="ECO:0000313" key="3">
    <source>
        <dbReference type="RefSeq" id="XP_021842170.1"/>
    </source>
</evidence>
<organism evidence="2 3">
    <name type="scientific">Spinacia oleracea</name>
    <name type="common">Spinach</name>
    <dbReference type="NCBI Taxonomy" id="3562"/>
    <lineage>
        <taxon>Eukaryota</taxon>
        <taxon>Viridiplantae</taxon>
        <taxon>Streptophyta</taxon>
        <taxon>Embryophyta</taxon>
        <taxon>Tracheophyta</taxon>
        <taxon>Spermatophyta</taxon>
        <taxon>Magnoliopsida</taxon>
        <taxon>eudicotyledons</taxon>
        <taxon>Gunneridae</taxon>
        <taxon>Pentapetalae</taxon>
        <taxon>Caryophyllales</taxon>
        <taxon>Chenopodiaceae</taxon>
        <taxon>Chenopodioideae</taxon>
        <taxon>Anserineae</taxon>
        <taxon>Spinacia</taxon>
    </lineage>
</organism>
<dbReference type="GO" id="GO:0016020">
    <property type="term" value="C:membrane"/>
    <property type="evidence" value="ECO:0007669"/>
    <property type="project" value="GOC"/>
</dbReference>
<dbReference type="Gene3D" id="2.60.200.40">
    <property type="match status" value="1"/>
</dbReference>
<keyword evidence="3" id="KW-0808">Transferase</keyword>
<dbReference type="InterPro" id="IPR016064">
    <property type="entry name" value="NAD/diacylglycerol_kinase_sf"/>
</dbReference>
<reference evidence="2" key="1">
    <citation type="journal article" date="2021" name="Nat. Commun.">
        <title>Genomic analyses provide insights into spinach domestication and the genetic basis of agronomic traits.</title>
        <authorList>
            <person name="Cai X."/>
            <person name="Sun X."/>
            <person name="Xu C."/>
            <person name="Sun H."/>
            <person name="Wang X."/>
            <person name="Ge C."/>
            <person name="Zhang Z."/>
            <person name="Wang Q."/>
            <person name="Fei Z."/>
            <person name="Jiao C."/>
            <person name="Wang Q."/>
        </authorList>
    </citation>
    <scope>NUCLEOTIDE SEQUENCE [LARGE SCALE GENOMIC DNA]</scope>
    <source>
        <strain evidence="2">cv. Varoflay</strain>
    </source>
</reference>
<dbReference type="GO" id="GO:0006672">
    <property type="term" value="P:ceramide metabolic process"/>
    <property type="evidence" value="ECO:0000318"/>
    <property type="project" value="GO_Central"/>
</dbReference>
<protein>
    <submittedName>
        <fullName evidence="3">Ceramide kinase isoform X1</fullName>
    </submittedName>
</protein>
<dbReference type="Pfam" id="PF19280">
    <property type="entry name" value="CERK_C"/>
    <property type="match status" value="1"/>
</dbReference>
<dbReference type="PROSITE" id="PS50146">
    <property type="entry name" value="DAGK"/>
    <property type="match status" value="1"/>
</dbReference>
<sequence length="604" mass="67002">MEEEDESVLIAENSTTNGHINGESSQFSFTVFLDRVGEVILSVNSTGLSWIPADCPIDDNSSCIGRLCHAESAAEIKFSDVYATELADWGAVRQLTKCCFLHQDSEMYLFVVHAMQRTKTKASFWHLVEYTFGHRDQLVCQMIVNNIKLYLAKQIGRPKSLLVFVNPKSGKGNGQNIWGVVAPIFSRAKVRAQVTVTERAGHAFDLVSSMSNRELISYDGIVAVGGDGLFNEILNGLLSSRFKTEFPPVPPEFMASPGEDPSTSVPIPNEINAGTFNPNEDQFPLLSTSRHYESRFPSSRTEDGVCRTADEDVEFSFPHEWFRFGLIPAGSTDAIVICTTGARDPITSALHIVLGKRIGLDIAQVVKWKATMDSDFEPSVHYTASFAGYGFYGDVITESEKYRWMGPKRYDFAGTKAFLRHRSYEAEISYLDVKSKKTHLGLTEDNSDGATEACQSQKRKIEHVICRANCEVCNTPNTGMVKSKWLRTRGHFLSVGAAVISCRNERAPDGLVADAHLSDGLLHLILIKNCSHALYLWHLTHLARKGGSPLDFKFVEHHKTPAFAFTSFGKEGVWNLDGEILRAHKLSAQVFRGLVSLFANGPEV</sequence>
<dbReference type="PANTHER" id="PTHR12358">
    <property type="entry name" value="SPHINGOSINE KINASE"/>
    <property type="match status" value="1"/>
</dbReference>
<feature type="domain" description="DAGKc" evidence="1">
    <location>
        <begin position="156"/>
        <end position="369"/>
    </location>
</feature>
<accession>A0A9R0JPC6</accession>
<dbReference type="AlphaFoldDB" id="A0A9R0JPC6"/>
<dbReference type="RefSeq" id="XP_021842170.1">
    <property type="nucleotide sequence ID" value="XM_021986478.2"/>
</dbReference>
<dbReference type="InterPro" id="IPR001206">
    <property type="entry name" value="Diacylglycerol_kinase_cat_dom"/>
</dbReference>
<evidence type="ECO:0000313" key="2">
    <source>
        <dbReference type="Proteomes" id="UP000813463"/>
    </source>
</evidence>
<dbReference type="InterPro" id="IPR017438">
    <property type="entry name" value="ATP-NAD_kinase_N"/>
</dbReference>
<dbReference type="KEGG" id="soe:110782347"/>
<gene>
    <name evidence="3" type="primary">LOC110782347</name>
</gene>
<dbReference type="InterPro" id="IPR050187">
    <property type="entry name" value="Lipid_Phosphate_FormReg"/>
</dbReference>
<keyword evidence="3" id="KW-0418">Kinase</keyword>